<dbReference type="AlphaFoldDB" id="A0A2T6ZI85"/>
<protein>
    <submittedName>
        <fullName evidence="2">Uncharacterized protein</fullName>
    </submittedName>
</protein>
<feature type="region of interest" description="Disordered" evidence="1">
    <location>
        <begin position="164"/>
        <end position="194"/>
    </location>
</feature>
<dbReference type="OrthoDB" id="5418573at2759"/>
<feature type="region of interest" description="Disordered" evidence="1">
    <location>
        <begin position="1"/>
        <end position="55"/>
    </location>
</feature>
<feature type="compositionally biased region" description="Polar residues" evidence="1">
    <location>
        <begin position="255"/>
        <end position="267"/>
    </location>
</feature>
<name>A0A2T6ZI85_TUBBO</name>
<gene>
    <name evidence="2" type="ORF">B9Z19DRAFT_365610</name>
</gene>
<evidence type="ECO:0000313" key="3">
    <source>
        <dbReference type="Proteomes" id="UP000244722"/>
    </source>
</evidence>
<evidence type="ECO:0000313" key="2">
    <source>
        <dbReference type="EMBL" id="PUU75210.1"/>
    </source>
</evidence>
<feature type="compositionally biased region" description="Low complexity" evidence="1">
    <location>
        <begin position="9"/>
        <end position="33"/>
    </location>
</feature>
<dbReference type="EMBL" id="NESQ01000244">
    <property type="protein sequence ID" value="PUU75210.1"/>
    <property type="molecule type" value="Genomic_DNA"/>
</dbReference>
<keyword evidence="3" id="KW-1185">Reference proteome</keyword>
<proteinExistence type="predicted"/>
<organism evidence="2 3">
    <name type="scientific">Tuber borchii</name>
    <name type="common">White truffle</name>
    <dbReference type="NCBI Taxonomy" id="42251"/>
    <lineage>
        <taxon>Eukaryota</taxon>
        <taxon>Fungi</taxon>
        <taxon>Dikarya</taxon>
        <taxon>Ascomycota</taxon>
        <taxon>Pezizomycotina</taxon>
        <taxon>Pezizomycetes</taxon>
        <taxon>Pezizales</taxon>
        <taxon>Tuberaceae</taxon>
        <taxon>Tuber</taxon>
    </lineage>
</organism>
<accession>A0A2T6ZI85</accession>
<reference evidence="2 3" key="1">
    <citation type="submission" date="2017-04" db="EMBL/GenBank/DDBJ databases">
        <title>Draft genome sequence of Tuber borchii Vittad., a whitish edible truffle.</title>
        <authorList>
            <consortium name="DOE Joint Genome Institute"/>
            <person name="Murat C."/>
            <person name="Kuo A."/>
            <person name="Barry K.W."/>
            <person name="Clum A."/>
            <person name="Dockter R.B."/>
            <person name="Fauchery L."/>
            <person name="Iotti M."/>
            <person name="Kohler A."/>
            <person name="Labutti K."/>
            <person name="Lindquist E.A."/>
            <person name="Lipzen A."/>
            <person name="Ohm R.A."/>
            <person name="Wang M."/>
            <person name="Grigoriev I.V."/>
            <person name="Zambonelli A."/>
            <person name="Martin F.M."/>
        </authorList>
    </citation>
    <scope>NUCLEOTIDE SEQUENCE [LARGE SCALE GENOMIC DNA]</scope>
    <source>
        <strain evidence="2 3">Tbo3840</strain>
    </source>
</reference>
<sequence length="292" mass="30899">MATRTRFKSSSPAPSSLSTSTTMTLDPVAAAAATPHPQQTNSTTTTTTTAALPPSNFQQRFPPQTQVHHHPYPNAGHLYHHHAHPRGPPPRLDDYVAAKILPEDPTKRFSSTPDNAPLAILNFHNAVPRNYGNHSVPSCGPVPVVLPPPIGGAGGGGRVNGVGSVGHVLGQPPASSYGAHHEPREGEDAIPQFGYRKNENSYHRYAPTEKSRSLSIQSLISSPELSPPTSYSNNDGQSGTRKRKGSDGDVGGSHGTRSGSIVSTTVTMDDPEVREVVEALGGLKGGEHLFLF</sequence>
<evidence type="ECO:0000256" key="1">
    <source>
        <dbReference type="SAM" id="MobiDB-lite"/>
    </source>
</evidence>
<feature type="compositionally biased region" description="Low complexity" evidence="1">
    <location>
        <begin position="221"/>
        <end position="230"/>
    </location>
</feature>
<feature type="region of interest" description="Disordered" evidence="1">
    <location>
        <begin position="221"/>
        <end position="269"/>
    </location>
</feature>
<dbReference type="Proteomes" id="UP000244722">
    <property type="component" value="Unassembled WGS sequence"/>
</dbReference>
<comment type="caution">
    <text evidence="2">The sequence shown here is derived from an EMBL/GenBank/DDBJ whole genome shotgun (WGS) entry which is preliminary data.</text>
</comment>